<dbReference type="InterPro" id="IPR007061">
    <property type="entry name" value="MST-like"/>
</dbReference>
<dbReference type="Proteomes" id="UP001232536">
    <property type="component" value="Unassembled WGS sequence"/>
</dbReference>
<sequence>METSTMLADRLAGQRRALLAKLDGLSEYDARRPLVPSGTSLLGLVKHVAYIQLGYLGDCFGRPPGIAGPWDLEPDDPDADLWVPAGESRADVLDVYARSATHADATLAALPLDTVGHVPWWSEDRRHPTLLEVTVHLTVDVARHAGQADILREQLDGAIGYLPDSPNLPERDAAGWAAHHARVEAAARQAAGVPPA</sequence>
<dbReference type="Pfam" id="PF04978">
    <property type="entry name" value="MST"/>
    <property type="match status" value="1"/>
</dbReference>
<name>A0ABT9D7V1_9CELL</name>
<dbReference type="RefSeq" id="WP_304600574.1">
    <property type="nucleotide sequence ID" value="NZ_JAUQYO010000001.1"/>
</dbReference>
<dbReference type="Gene3D" id="1.20.120.450">
    <property type="entry name" value="dinb family like domain"/>
    <property type="match status" value="1"/>
</dbReference>
<organism evidence="1 2">
    <name type="scientific">Actinotalea lenta</name>
    <dbReference type="NCBI Taxonomy" id="3064654"/>
    <lineage>
        <taxon>Bacteria</taxon>
        <taxon>Bacillati</taxon>
        <taxon>Actinomycetota</taxon>
        <taxon>Actinomycetes</taxon>
        <taxon>Micrococcales</taxon>
        <taxon>Cellulomonadaceae</taxon>
        <taxon>Actinotalea</taxon>
    </lineage>
</organism>
<keyword evidence="2" id="KW-1185">Reference proteome</keyword>
<gene>
    <name evidence="1" type="ORF">Q6348_06965</name>
</gene>
<reference evidence="1 2" key="1">
    <citation type="submission" date="2023-07" db="EMBL/GenBank/DDBJ databases">
        <title>Description of novel actinomycetes strains, isolated from tidal flat sediment.</title>
        <authorList>
            <person name="Lu C."/>
        </authorList>
    </citation>
    <scope>NUCLEOTIDE SEQUENCE [LARGE SCALE GENOMIC DNA]</scope>
    <source>
        <strain evidence="1 2">SYSU T00b441</strain>
    </source>
</reference>
<dbReference type="InterPro" id="IPR034660">
    <property type="entry name" value="DinB/YfiT-like"/>
</dbReference>
<evidence type="ECO:0000313" key="2">
    <source>
        <dbReference type="Proteomes" id="UP001232536"/>
    </source>
</evidence>
<dbReference type="EMBL" id="JAUQYP010000001">
    <property type="protein sequence ID" value="MDO8106936.1"/>
    <property type="molecule type" value="Genomic_DNA"/>
</dbReference>
<comment type="caution">
    <text evidence="1">The sequence shown here is derived from an EMBL/GenBank/DDBJ whole genome shotgun (WGS) entry which is preliminary data.</text>
</comment>
<protein>
    <submittedName>
        <fullName evidence="1">DinB family protein</fullName>
    </submittedName>
</protein>
<evidence type="ECO:0000313" key="1">
    <source>
        <dbReference type="EMBL" id="MDO8106936.1"/>
    </source>
</evidence>
<accession>A0ABT9D7V1</accession>
<proteinExistence type="predicted"/>
<dbReference type="SUPFAM" id="SSF109854">
    <property type="entry name" value="DinB/YfiT-like putative metalloenzymes"/>
    <property type="match status" value="1"/>
</dbReference>